<dbReference type="Pfam" id="PF13649">
    <property type="entry name" value="Methyltransf_25"/>
    <property type="match status" value="1"/>
</dbReference>
<keyword evidence="1" id="KW-0808">Transferase</keyword>
<protein>
    <recommendedName>
        <fullName evidence="2">Methyltransferase domain-containing protein</fullName>
    </recommendedName>
</protein>
<evidence type="ECO:0000259" key="2">
    <source>
        <dbReference type="Pfam" id="PF13649"/>
    </source>
</evidence>
<dbReference type="CDD" id="cd02440">
    <property type="entry name" value="AdoMet_MTases"/>
    <property type="match status" value="1"/>
</dbReference>
<proteinExistence type="predicted"/>
<dbReference type="Proteomes" id="UP000004095">
    <property type="component" value="Unassembled WGS sequence"/>
</dbReference>
<reference evidence="3 4" key="1">
    <citation type="submission" date="2007-01" db="EMBL/GenBank/DDBJ databases">
        <authorList>
            <person name="Haygood M."/>
            <person name="Podell S."/>
            <person name="Anderson C."/>
            <person name="Hopkinson B."/>
            <person name="Roe K."/>
            <person name="Barbeau K."/>
            <person name="Gaasterland T."/>
            <person name="Ferriera S."/>
            <person name="Johnson J."/>
            <person name="Kravitz S."/>
            <person name="Beeson K."/>
            <person name="Sutton G."/>
            <person name="Rogers Y.-H."/>
            <person name="Friedman R."/>
            <person name="Frazier M."/>
            <person name="Venter J.C."/>
        </authorList>
    </citation>
    <scope>NUCLEOTIDE SEQUENCE [LARGE SCALE GENOMIC DNA]</scope>
    <source>
        <strain evidence="3 4">ATCC 23134</strain>
    </source>
</reference>
<keyword evidence="4" id="KW-1185">Reference proteome</keyword>
<dbReference type="PANTHER" id="PTHR43861">
    <property type="entry name" value="TRANS-ACONITATE 2-METHYLTRANSFERASE-RELATED"/>
    <property type="match status" value="1"/>
</dbReference>
<feature type="domain" description="Methyltransferase" evidence="2">
    <location>
        <begin position="76"/>
        <end position="167"/>
    </location>
</feature>
<evidence type="ECO:0000313" key="4">
    <source>
        <dbReference type="Proteomes" id="UP000004095"/>
    </source>
</evidence>
<dbReference type="InterPro" id="IPR029063">
    <property type="entry name" value="SAM-dependent_MTases_sf"/>
</dbReference>
<name>A1ZS24_MICM2</name>
<dbReference type="EMBL" id="AAWS01000030">
    <property type="protein sequence ID" value="EAY26747.1"/>
    <property type="molecule type" value="Genomic_DNA"/>
</dbReference>
<evidence type="ECO:0000256" key="1">
    <source>
        <dbReference type="ARBA" id="ARBA00022679"/>
    </source>
</evidence>
<dbReference type="Gene3D" id="2.20.25.110">
    <property type="entry name" value="S-adenosyl-L-methionine-dependent methyltransferases"/>
    <property type="match status" value="1"/>
</dbReference>
<gene>
    <name evidence="3" type="ORF">M23134_00713</name>
</gene>
<accession>A1ZS24</accession>
<evidence type="ECO:0000313" key="3">
    <source>
        <dbReference type="EMBL" id="EAY26747.1"/>
    </source>
</evidence>
<dbReference type="GO" id="GO:0016740">
    <property type="term" value="F:transferase activity"/>
    <property type="evidence" value="ECO:0007669"/>
    <property type="project" value="UniProtKB-KW"/>
</dbReference>
<dbReference type="InterPro" id="IPR041698">
    <property type="entry name" value="Methyltransf_25"/>
</dbReference>
<dbReference type="SUPFAM" id="SSF53335">
    <property type="entry name" value="S-adenosyl-L-methionine-dependent methyltransferases"/>
    <property type="match status" value="1"/>
</dbReference>
<dbReference type="AlphaFoldDB" id="A1ZS24"/>
<comment type="caution">
    <text evidence="3">The sequence shown here is derived from an EMBL/GenBank/DDBJ whole genome shotgun (WGS) entry which is preliminary data.</text>
</comment>
<dbReference type="eggNOG" id="COG4976">
    <property type="taxonomic scope" value="Bacteria"/>
</dbReference>
<dbReference type="Gene3D" id="3.40.50.150">
    <property type="entry name" value="Vaccinia Virus protein VP39"/>
    <property type="match status" value="1"/>
</dbReference>
<organism evidence="3 4">
    <name type="scientific">Microscilla marina ATCC 23134</name>
    <dbReference type="NCBI Taxonomy" id="313606"/>
    <lineage>
        <taxon>Bacteria</taxon>
        <taxon>Pseudomonadati</taxon>
        <taxon>Bacteroidota</taxon>
        <taxon>Cytophagia</taxon>
        <taxon>Cytophagales</taxon>
        <taxon>Microscillaceae</taxon>
        <taxon>Microscilla</taxon>
    </lineage>
</organism>
<sequence>MPKNMTMKRFSFIYISLCLVLVLLVGLPTQAQTKRYDEYDPIADFYNSFWSKPLERLAMGKLNRLLVPKLKPKAKILDLMCGTGHIAAALHAQGYQMTGLDGSAKMLEFAKQNVPSMELWLKDARTFETRQKFDAVICMSDGLNHIMQLKGLTQAFTQVYKALKKGGRFVFDMNWEQRYIKGWNIRGARFEFKNSEGIFTSSYNRNTRQGTLKFWLYSPMDGSKKTWKRTQWELTQHCYTPAQIKQALEKAGFKKITVYEAAQDLDDQRNAGRAYYVCQK</sequence>